<gene>
    <name evidence="10" type="ORF">J3R30DRAFT_3382250</name>
</gene>
<dbReference type="EMBL" id="JAOTPV010000027">
    <property type="protein sequence ID" value="KAJ4470133.1"/>
    <property type="molecule type" value="Genomic_DNA"/>
</dbReference>
<evidence type="ECO:0000256" key="7">
    <source>
        <dbReference type="ARBA" id="ARBA00023132"/>
    </source>
</evidence>
<protein>
    <recommendedName>
        <fullName evidence="9">Nuclear pore complex protein Nup85</fullName>
    </recommendedName>
</protein>
<keyword evidence="4 9" id="KW-0509">mRNA transport</keyword>
<dbReference type="OrthoDB" id="17644at2759"/>
<dbReference type="GO" id="GO:0031965">
    <property type="term" value="C:nuclear membrane"/>
    <property type="evidence" value="ECO:0007669"/>
    <property type="project" value="UniProtKB-UniRule"/>
</dbReference>
<evidence type="ECO:0000256" key="6">
    <source>
        <dbReference type="ARBA" id="ARBA00023010"/>
    </source>
</evidence>
<dbReference type="GO" id="GO:0006406">
    <property type="term" value="P:mRNA export from nucleus"/>
    <property type="evidence" value="ECO:0007669"/>
    <property type="project" value="TreeGrafter"/>
</dbReference>
<dbReference type="PANTHER" id="PTHR13373">
    <property type="entry name" value="FROUNT PROTEIN-RELATED"/>
    <property type="match status" value="1"/>
</dbReference>
<keyword evidence="8 9" id="KW-0539">Nucleus</keyword>
<comment type="similarity">
    <text evidence="2 9">Belongs to the nucleoporin Nup85 family.</text>
</comment>
<evidence type="ECO:0000256" key="4">
    <source>
        <dbReference type="ARBA" id="ARBA00022816"/>
    </source>
</evidence>
<evidence type="ECO:0000313" key="10">
    <source>
        <dbReference type="EMBL" id="KAJ4470133.1"/>
    </source>
</evidence>
<name>A0A9W9DGZ9_9AGAR</name>
<keyword evidence="6 9" id="KW-0811">Translocation</keyword>
<dbReference type="GO" id="GO:0031080">
    <property type="term" value="C:nuclear pore outer ring"/>
    <property type="evidence" value="ECO:0007669"/>
    <property type="project" value="TreeGrafter"/>
</dbReference>
<feature type="non-terminal residue" evidence="10">
    <location>
        <position position="704"/>
    </location>
</feature>
<keyword evidence="7 9" id="KW-0906">Nuclear pore complex</keyword>
<evidence type="ECO:0000256" key="8">
    <source>
        <dbReference type="ARBA" id="ARBA00023242"/>
    </source>
</evidence>
<keyword evidence="9" id="KW-0472">Membrane</keyword>
<organism evidence="10 11">
    <name type="scientific">Lentinula aciculospora</name>
    <dbReference type="NCBI Taxonomy" id="153920"/>
    <lineage>
        <taxon>Eukaryota</taxon>
        <taxon>Fungi</taxon>
        <taxon>Dikarya</taxon>
        <taxon>Basidiomycota</taxon>
        <taxon>Agaricomycotina</taxon>
        <taxon>Agaricomycetes</taxon>
        <taxon>Agaricomycetidae</taxon>
        <taxon>Agaricales</taxon>
        <taxon>Marasmiineae</taxon>
        <taxon>Omphalotaceae</taxon>
        <taxon>Lentinula</taxon>
    </lineage>
</organism>
<keyword evidence="3 9" id="KW-0813">Transport</keyword>
<dbReference type="GO" id="GO:0017056">
    <property type="term" value="F:structural constituent of nuclear pore"/>
    <property type="evidence" value="ECO:0007669"/>
    <property type="project" value="TreeGrafter"/>
</dbReference>
<dbReference type="AlphaFoldDB" id="A0A9W9DGZ9"/>
<dbReference type="PANTHER" id="PTHR13373:SF21">
    <property type="entry name" value="NUCLEAR PORE COMPLEX PROTEIN NUP85"/>
    <property type="match status" value="1"/>
</dbReference>
<evidence type="ECO:0000256" key="9">
    <source>
        <dbReference type="RuleBase" id="RU365073"/>
    </source>
</evidence>
<dbReference type="Pfam" id="PF07575">
    <property type="entry name" value="Nucleopor_Nup85"/>
    <property type="match status" value="1"/>
</dbReference>
<comment type="caution">
    <text evidence="10">The sequence shown here is derived from an EMBL/GenBank/DDBJ whole genome shotgun (WGS) entry which is preliminary data.</text>
</comment>
<comment type="function">
    <text evidence="9">Functions as a component of the nuclear pore complex (NPC).</text>
</comment>
<proteinExistence type="inferred from homology"/>
<reference evidence="10" key="1">
    <citation type="submission" date="2022-08" db="EMBL/GenBank/DDBJ databases">
        <title>A Global Phylogenomic Analysis of the Shiitake Genus Lentinula.</title>
        <authorList>
            <consortium name="DOE Joint Genome Institute"/>
            <person name="Sierra-Patev S."/>
            <person name="Min B."/>
            <person name="Naranjo-Ortiz M."/>
            <person name="Looney B."/>
            <person name="Konkel Z."/>
            <person name="Slot J.C."/>
            <person name="Sakamoto Y."/>
            <person name="Steenwyk J.L."/>
            <person name="Rokas A."/>
            <person name="Carro J."/>
            <person name="Camarero S."/>
            <person name="Ferreira P."/>
            <person name="Molpeceres G."/>
            <person name="Ruiz-Duenas F.J."/>
            <person name="Serrano A."/>
            <person name="Henrissat B."/>
            <person name="Drula E."/>
            <person name="Hughes K.W."/>
            <person name="Mata J.L."/>
            <person name="Ishikawa N.K."/>
            <person name="Vargas-Isla R."/>
            <person name="Ushijima S."/>
            <person name="Smith C.A."/>
            <person name="Ahrendt S."/>
            <person name="Andreopoulos W."/>
            <person name="He G."/>
            <person name="Labutti K."/>
            <person name="Lipzen A."/>
            <person name="Ng V."/>
            <person name="Riley R."/>
            <person name="Sandor L."/>
            <person name="Barry K."/>
            <person name="Martinez A.T."/>
            <person name="Xiao Y."/>
            <person name="Gibbons J.G."/>
            <person name="Terashima K."/>
            <person name="Grigoriev I.V."/>
            <person name="Hibbett D.S."/>
        </authorList>
    </citation>
    <scope>NUCLEOTIDE SEQUENCE</scope>
    <source>
        <strain evidence="10">JLM2183</strain>
    </source>
</reference>
<sequence length="704" mass="80594">MVIKHIELVPPLVEAGKFSELVRSGHTVSASFSPSNNSLAVHLAPLESKISATEEHEEGVYFASCDDIPSSERRLFIADTLVIFSMFKSMLKDAKLRDPSWLRTSQAMEIIRKLSVDYVNFIKECWIHASQPLSRPEPLQFSVEHYRSLYSTFSLFVVLFIPEPGYEDAPVGEELMEWLNIHFIEPSTEEGDQLSSLDRPWEDENFWPYLTRSTIRGLSKALLFFLNNLLQHPSEDLQDLIKILIPLVESHPRLPQYTTERDFAYSSRRWKDKVKALRMEMDRIPEESRFDELYDWWDPLSDVVGILEGRGEVIQRVCEELGADWKEVCAAWGIFVDTRLRRQDLPDVAAEILEAMPPDPTSLEDMMLSYLFSGHPAQVLKHASIFDSWLSAHMADIMEPLGLLETDLNSESEVTRRDQYVLDYADYLRSDPTLWRITVAYLYSCGKVGEEQADELMMRVPLQLNASDLDSRSHPRLDSVAEAVKEVSALCREYGRESVRRAVCKIASVTLMRSQDYGLAISYSISAEDWIGLGRIIDAVLNEYIQSGPVVFASHASKIAPLLDETHSSLRTEEIFAHRLMFTVRYSQIHKMRLEHDYSNAASELLVLLRDEIAPRSWWPILLCDSIEFLQYNSQLLFSSSDAIELLRKLEEIFIRSSQGSGDDYLTVLVRIVKGGSEKEALERLKTVRLAIARYFVRCAPGIK</sequence>
<evidence type="ECO:0000313" key="11">
    <source>
        <dbReference type="Proteomes" id="UP001150266"/>
    </source>
</evidence>
<dbReference type="Proteomes" id="UP001150266">
    <property type="component" value="Unassembled WGS sequence"/>
</dbReference>
<comment type="subunit">
    <text evidence="9">Component of the nuclear pore complex (NPC).</text>
</comment>
<evidence type="ECO:0000256" key="3">
    <source>
        <dbReference type="ARBA" id="ARBA00022448"/>
    </source>
</evidence>
<dbReference type="GO" id="GO:0045893">
    <property type="term" value="P:positive regulation of DNA-templated transcription"/>
    <property type="evidence" value="ECO:0007669"/>
    <property type="project" value="TreeGrafter"/>
</dbReference>
<dbReference type="GO" id="GO:0006606">
    <property type="term" value="P:protein import into nucleus"/>
    <property type="evidence" value="ECO:0007669"/>
    <property type="project" value="TreeGrafter"/>
</dbReference>
<keyword evidence="5 9" id="KW-0653">Protein transport</keyword>
<dbReference type="InterPro" id="IPR011502">
    <property type="entry name" value="Nucleoporin_Nup85"/>
</dbReference>
<keyword evidence="11" id="KW-1185">Reference proteome</keyword>
<comment type="subcellular location">
    <subcellularLocation>
        <location evidence="1 9">Nucleus</location>
        <location evidence="1 9">Nuclear pore complex</location>
    </subcellularLocation>
</comment>
<accession>A0A9W9DGZ9</accession>
<evidence type="ECO:0000256" key="2">
    <source>
        <dbReference type="ARBA" id="ARBA00005573"/>
    </source>
</evidence>
<evidence type="ECO:0000256" key="1">
    <source>
        <dbReference type="ARBA" id="ARBA00004567"/>
    </source>
</evidence>
<evidence type="ECO:0000256" key="5">
    <source>
        <dbReference type="ARBA" id="ARBA00022927"/>
    </source>
</evidence>